<evidence type="ECO:0000256" key="1">
    <source>
        <dbReference type="ARBA" id="ARBA00022723"/>
    </source>
</evidence>
<feature type="active site" evidence="6">
    <location>
        <position position="200"/>
    </location>
</feature>
<accession>A0A0P6YTH3</accession>
<evidence type="ECO:0000259" key="8">
    <source>
        <dbReference type="Pfam" id="PF21621"/>
    </source>
</evidence>
<dbReference type="PIRSF" id="PIRSF036894">
    <property type="entry name" value="PMI_Firm_short"/>
    <property type="match status" value="1"/>
</dbReference>
<dbReference type="GO" id="GO:0008270">
    <property type="term" value="F:zinc ion binding"/>
    <property type="evidence" value="ECO:0007669"/>
    <property type="project" value="InterPro"/>
</dbReference>
<dbReference type="GO" id="GO:0004476">
    <property type="term" value="F:mannose-6-phosphate isomerase activity"/>
    <property type="evidence" value="ECO:0007669"/>
    <property type="project" value="InterPro"/>
</dbReference>
<name>A0A0P6YTH3_9CHLR</name>
<dbReference type="InterPro" id="IPR014628">
    <property type="entry name" value="Man6P_isomerase_Firm_short"/>
</dbReference>
<evidence type="ECO:0000256" key="3">
    <source>
        <dbReference type="ARBA" id="ARBA00029741"/>
    </source>
</evidence>
<evidence type="ECO:0000256" key="4">
    <source>
        <dbReference type="ARBA" id="ARBA00030762"/>
    </source>
</evidence>
<evidence type="ECO:0000256" key="2">
    <source>
        <dbReference type="ARBA" id="ARBA00022833"/>
    </source>
</evidence>
<dbReference type="RefSeq" id="WP_054534821.1">
    <property type="nucleotide sequence ID" value="NZ_LGKP01000021.1"/>
</dbReference>
<feature type="domain" description="Phosphomannose isomerase type I catalytic" evidence="7">
    <location>
        <begin position="10"/>
        <end position="114"/>
    </location>
</feature>
<dbReference type="Proteomes" id="UP000050277">
    <property type="component" value="Unassembled WGS sequence"/>
</dbReference>
<dbReference type="PANTHER" id="PTHR42742">
    <property type="entry name" value="TRANSCRIPTIONAL REPRESSOR MPRA"/>
    <property type="match status" value="1"/>
</dbReference>
<keyword evidence="2 5" id="KW-0862">Zinc</keyword>
<dbReference type="InterPro" id="IPR011051">
    <property type="entry name" value="RmlC_Cupin_sf"/>
</dbReference>
<keyword evidence="1 5" id="KW-0479">Metal-binding</keyword>
<dbReference type="SUPFAM" id="SSF51182">
    <property type="entry name" value="RmlC-like cupins"/>
    <property type="match status" value="1"/>
</dbReference>
<dbReference type="EMBL" id="LGKP01000021">
    <property type="protein sequence ID" value="KPL86805.1"/>
    <property type="molecule type" value="Genomic_DNA"/>
</dbReference>
<feature type="domain" description="Mannose-6-phosphate isomerase cupin" evidence="8">
    <location>
        <begin position="240"/>
        <end position="305"/>
    </location>
</feature>
<comment type="caution">
    <text evidence="9">The sequence shown here is derived from an EMBL/GenBank/DDBJ whole genome shotgun (WGS) entry which is preliminary data.</text>
</comment>
<dbReference type="Gene3D" id="2.60.120.10">
    <property type="entry name" value="Jelly Rolls"/>
    <property type="match status" value="2"/>
</dbReference>
<feature type="binding site" evidence="5">
    <location>
        <position position="180"/>
    </location>
    <ligand>
        <name>Zn(2+)</name>
        <dbReference type="ChEBI" id="CHEBI:29105"/>
    </ligand>
</feature>
<evidence type="ECO:0000259" key="7">
    <source>
        <dbReference type="Pfam" id="PF20511"/>
    </source>
</evidence>
<dbReference type="InterPro" id="IPR014710">
    <property type="entry name" value="RmlC-like_jellyroll"/>
</dbReference>
<evidence type="ECO:0000256" key="6">
    <source>
        <dbReference type="PIRSR" id="PIRSR036894-2"/>
    </source>
</evidence>
<dbReference type="PANTHER" id="PTHR42742:SF3">
    <property type="entry name" value="FRUCTOKINASE"/>
    <property type="match status" value="1"/>
</dbReference>
<dbReference type="CDD" id="cd07010">
    <property type="entry name" value="cupin_PMI_type_I_N_bac"/>
    <property type="match status" value="1"/>
</dbReference>
<evidence type="ECO:0000256" key="5">
    <source>
        <dbReference type="PIRSR" id="PIRSR036894-1"/>
    </source>
</evidence>
<dbReference type="Pfam" id="PF20511">
    <property type="entry name" value="PMI_typeI_cat"/>
    <property type="match status" value="1"/>
</dbReference>
<evidence type="ECO:0000313" key="10">
    <source>
        <dbReference type="Proteomes" id="UP000050277"/>
    </source>
</evidence>
<feature type="binding site" evidence="5">
    <location>
        <position position="102"/>
    </location>
    <ligand>
        <name>Zn(2+)</name>
        <dbReference type="ChEBI" id="CHEBI:29105"/>
    </ligand>
</feature>
<sequence length="323" mass="35912">MEAKTLPPLQLEARYDSRVWGGNRLAQWLNLPAAPSPLGEIWLVYAENRIADGPLQGQTLAAVAEQYGALLLGSVSFERSGSQFPLLAKFIDAADHLSVQVHPDDEYAHTVEAATGFNGKTEAWYLLQTEVNAQLIHGFKRATSREECNQLIEAERLPELLRSVPAHAGTTIFVPAGTIHAINAGVMLFEIQQTSDLTYRIYDYGRPREMHIERALDVLDYRAAEPAETPPTQLDSRRTLLVKCRYFAMERWQLHGRADSATLPTSFEIITVIDGSATLRSFHGVWELTLGTTLVLPASLGAYTYEVANSVTLLRCYVPTEEL</sequence>
<protein>
    <recommendedName>
        <fullName evidence="3">Phosphohexomutase</fullName>
    </recommendedName>
    <alternativeName>
        <fullName evidence="4">Phosphomannose isomerase</fullName>
    </alternativeName>
</protein>
<dbReference type="Pfam" id="PF21621">
    <property type="entry name" value="MPI_cupin_dom"/>
    <property type="match status" value="1"/>
</dbReference>
<reference evidence="9 10" key="1">
    <citation type="submission" date="2015-07" db="EMBL/GenBank/DDBJ databases">
        <title>Whole genome sequence of Herpetosiphon geysericola DSM 7119.</title>
        <authorList>
            <person name="Hemp J."/>
            <person name="Ward L.M."/>
            <person name="Pace L.A."/>
            <person name="Fischer W.W."/>
        </authorList>
    </citation>
    <scope>NUCLEOTIDE SEQUENCE [LARGE SCALE GENOMIC DNA]</scope>
    <source>
        <strain evidence="9 10">DSM 7119</strain>
    </source>
</reference>
<dbReference type="InterPro" id="IPR046457">
    <property type="entry name" value="PMI_typeI_cat"/>
</dbReference>
<gene>
    <name evidence="9" type="ORF">SE18_12670</name>
</gene>
<dbReference type="InterPro" id="IPR049071">
    <property type="entry name" value="MPI_cupin_dom"/>
</dbReference>
<dbReference type="PATRIC" id="fig|70996.4.peg.4220"/>
<dbReference type="AlphaFoldDB" id="A0A0P6YTH3"/>
<dbReference type="InterPro" id="IPR051804">
    <property type="entry name" value="Carb_Metab_Reg_Kinase/Isom"/>
</dbReference>
<keyword evidence="10" id="KW-1185">Reference proteome</keyword>
<dbReference type="OrthoDB" id="9808275at2"/>
<evidence type="ECO:0000313" key="9">
    <source>
        <dbReference type="EMBL" id="KPL86805.1"/>
    </source>
</evidence>
<proteinExistence type="predicted"/>
<comment type="cofactor">
    <cofactor evidence="5">
        <name>Zn(2+)</name>
        <dbReference type="ChEBI" id="CHEBI:29105"/>
    </cofactor>
    <text evidence="5">Binds 1 zinc ion per subunit.</text>
</comment>
<organism evidence="9 10">
    <name type="scientific">Herpetosiphon geysericola</name>
    <dbReference type="NCBI Taxonomy" id="70996"/>
    <lineage>
        <taxon>Bacteria</taxon>
        <taxon>Bacillati</taxon>
        <taxon>Chloroflexota</taxon>
        <taxon>Chloroflexia</taxon>
        <taxon>Herpetosiphonales</taxon>
        <taxon>Herpetosiphonaceae</taxon>
        <taxon>Herpetosiphon</taxon>
    </lineage>
</organism>
<feature type="binding site" evidence="5">
    <location>
        <position position="122"/>
    </location>
    <ligand>
        <name>Zn(2+)</name>
        <dbReference type="ChEBI" id="CHEBI:29105"/>
    </ligand>
</feature>
<dbReference type="STRING" id="70996.SE18_12670"/>
<dbReference type="GO" id="GO:0005975">
    <property type="term" value="P:carbohydrate metabolic process"/>
    <property type="evidence" value="ECO:0007669"/>
    <property type="project" value="InterPro"/>
</dbReference>